<name>A0A6D2I3E1_9BRAS</name>
<dbReference type="Proteomes" id="UP000467841">
    <property type="component" value="Unassembled WGS sequence"/>
</dbReference>
<dbReference type="EMBL" id="CACVBM020000610">
    <property type="protein sequence ID" value="CAA7021378.1"/>
    <property type="molecule type" value="Genomic_DNA"/>
</dbReference>
<organism evidence="1 2">
    <name type="scientific">Microthlaspi erraticum</name>
    <dbReference type="NCBI Taxonomy" id="1685480"/>
    <lineage>
        <taxon>Eukaryota</taxon>
        <taxon>Viridiplantae</taxon>
        <taxon>Streptophyta</taxon>
        <taxon>Embryophyta</taxon>
        <taxon>Tracheophyta</taxon>
        <taxon>Spermatophyta</taxon>
        <taxon>Magnoliopsida</taxon>
        <taxon>eudicotyledons</taxon>
        <taxon>Gunneridae</taxon>
        <taxon>Pentapetalae</taxon>
        <taxon>rosids</taxon>
        <taxon>malvids</taxon>
        <taxon>Brassicales</taxon>
        <taxon>Brassicaceae</taxon>
        <taxon>Coluteocarpeae</taxon>
        <taxon>Microthlaspi</taxon>
    </lineage>
</organism>
<protein>
    <recommendedName>
        <fullName evidence="3">OB domain-containing protein</fullName>
    </recommendedName>
</protein>
<reference evidence="1" key="1">
    <citation type="submission" date="2020-01" db="EMBL/GenBank/DDBJ databases">
        <authorList>
            <person name="Mishra B."/>
        </authorList>
    </citation>
    <scope>NUCLEOTIDE SEQUENCE [LARGE SCALE GENOMIC DNA]</scope>
</reference>
<accession>A0A6D2I3E1</accession>
<gene>
    <name evidence="1" type="ORF">MERR_LOCUS8613</name>
</gene>
<dbReference type="Gene3D" id="2.40.50.140">
    <property type="entry name" value="Nucleic acid-binding proteins"/>
    <property type="match status" value="1"/>
</dbReference>
<dbReference type="AlphaFoldDB" id="A0A6D2I3E1"/>
<evidence type="ECO:0000313" key="2">
    <source>
        <dbReference type="Proteomes" id="UP000467841"/>
    </source>
</evidence>
<keyword evidence="2" id="KW-1185">Reference proteome</keyword>
<evidence type="ECO:0000313" key="1">
    <source>
        <dbReference type="EMBL" id="CAA7021378.1"/>
    </source>
</evidence>
<dbReference type="SUPFAM" id="SSF50249">
    <property type="entry name" value="Nucleic acid-binding proteins"/>
    <property type="match status" value="1"/>
</dbReference>
<evidence type="ECO:0008006" key="3">
    <source>
        <dbReference type="Google" id="ProtNLM"/>
    </source>
</evidence>
<dbReference type="InterPro" id="IPR012340">
    <property type="entry name" value="NA-bd_OB-fold"/>
</dbReference>
<comment type="caution">
    <text evidence="1">The sequence shown here is derived from an EMBL/GenBank/DDBJ whole genome shotgun (WGS) entry which is preliminary data.</text>
</comment>
<dbReference type="OrthoDB" id="1935380at2759"/>
<sequence>MSSFFYDMTVKTYFTNTDVTIKVKVFRKVKGRDITDETTPTLSFLLVDEEGTKIHAAVNGPAYGTFEDVPEGAWIQIAGAVVSSANWKDPNHIFSTHMSMLIIPSGSNLTSVIV</sequence>
<proteinExistence type="predicted"/>